<feature type="region of interest" description="Disordered" evidence="3">
    <location>
        <begin position="560"/>
        <end position="631"/>
    </location>
</feature>
<sequence>MEFKKVYEELNSLLPLSADVKAMQAQREQVAVISFLTGLRPEYESIRSQFLSESAIPSLQETFARVLRSESVQPSPNPEHNSALVSRGGFRGGSRGGSRGGHRGGTRGGHTGRTTEPRATIPDSDVVECYYCHELGHTKRTCKKLLARYPRSSSTNVASASDGTVTIPAEEYARLLRTEHSTAPTAAFAETGNSSTCLLSSASKWVIDSGASDHMTGNPTLFSTFDKHMSPSHVTIADGSASSVLGSGTVELTPSVSLSYVLSLPKFSFNLLSVSRITRTLNCSVKFFPDFCVFKDLLTKKIIGRGREADGLYIFEHQPPRSLACSNSSSPLEVHCRLGHPSLQNLKKLCPEFSSLSSLQCESCQFSKHQRIHLSPRVCNKRASSPFELVHSDVWGPCPVTSKLGFKYFVTFVDDYSRTTWLYFMKNRSEVFTHFCSLNAEIKTQFKVSIQTLRSDNAKEYLSQTFQSYMLQNGILHESSCVDTPAQNGVAERKNRHLLEVARALLFHMTVPKPFWADAVATACFLINRMPSVILDGQSPFSVLFPTNLGDSDDLLIYVTPFPESPSPSDSTPSQEPPKPPIVYVYNRRQRPTSDPEPIPSSSSSTDLPTGDPLASNSPPPSDTHDPDLDVPIALRKGKRSCTYPISSVVSYDKLSSRSRSLISTLDSISIPKTVGEALAHSGWRDAMLDEINALDHNGTWDLVELPVGKKAIGCKWVFTVKVNPDGSVARLKARLVATGYAQTYGVDYSETFSPVAKVPSIRLFISLAATYDWVLHQLDVKNAFLHGDLHEEVYMEQPPGFVAQGESGRVCRLRKSLYGLKQSPRAWFGRFNAVVTEFGLRRSSYDHSVFFTSSSSGCILLVVYVDDIVITGSDKTGIIKLKDFLASRFQTKDLGPLKYFLGIEVSRTRKGICLSQRKYCLDVLNDSGMIETKPCEAPMIPNIKLNIEDGDLLEDPGKYRRIVGKLNYLTITRPDIAFPVSVVSQFMSSPRTPHWEAVRHILKYLKGAPGLGILYQNHGHHVIEGFTDADYDGDPTSRRSTTGYCVFVGGNLVSWKSKKQNVVSRSSAESEYRAMAQTTCELIWLRNLLGELGFAQSKPMNLYCDNEAAIHIANNPVFHERTKHIEVDCHFTREKLEDGTISTPFVRTGSQLADVFTKALPGSRVSSICNKLGIFQYRKCYHCGLNDHIASKCPDATKAEKSAKVKKNPKTDNSVKGKKVVKTVSSVKTPASRTDKSDKGIWYLDSGCSRHMTGSKSVLSNYREERGPAVTFGGNGKGQTRGYGTLTNGVTTFKRVAYVEGLMHNHLSISQLCDKNHKVSFSKKKCKVKNRRKEVILTGVRHADIYIINMNTCNTLKIGANKNFHLIERWYTMYAKA</sequence>
<feature type="domain" description="Integrase catalytic" evidence="5">
    <location>
        <begin position="382"/>
        <end position="548"/>
    </location>
</feature>
<name>A0AA38U3T0_9ASTR</name>
<organism evidence="6 7">
    <name type="scientific">Centaurea solstitialis</name>
    <name type="common">yellow star-thistle</name>
    <dbReference type="NCBI Taxonomy" id="347529"/>
    <lineage>
        <taxon>Eukaryota</taxon>
        <taxon>Viridiplantae</taxon>
        <taxon>Streptophyta</taxon>
        <taxon>Embryophyta</taxon>
        <taxon>Tracheophyta</taxon>
        <taxon>Spermatophyta</taxon>
        <taxon>Magnoliopsida</taxon>
        <taxon>eudicotyledons</taxon>
        <taxon>Gunneridae</taxon>
        <taxon>Pentapetalae</taxon>
        <taxon>asterids</taxon>
        <taxon>campanulids</taxon>
        <taxon>Asterales</taxon>
        <taxon>Asteraceae</taxon>
        <taxon>Carduoideae</taxon>
        <taxon>Cardueae</taxon>
        <taxon>Centaureinae</taxon>
        <taxon>Centaurea</taxon>
    </lineage>
</organism>
<dbReference type="Pfam" id="PF13976">
    <property type="entry name" value="gag_pre-integrs"/>
    <property type="match status" value="1"/>
</dbReference>
<comment type="caution">
    <text evidence="6">The sequence shown here is derived from an EMBL/GenBank/DDBJ whole genome shotgun (WGS) entry which is preliminary data.</text>
</comment>
<dbReference type="InterPro" id="IPR012337">
    <property type="entry name" value="RNaseH-like_sf"/>
</dbReference>
<dbReference type="Gene3D" id="3.30.420.10">
    <property type="entry name" value="Ribonuclease H-like superfamily/Ribonuclease H"/>
    <property type="match status" value="1"/>
</dbReference>
<dbReference type="PANTHER" id="PTHR11439:SF484">
    <property type="entry name" value="REVERSE TRANSCRIPTASE TY1_COPIA-TYPE DOMAIN-CONTAINING PROTEIN"/>
    <property type="match status" value="1"/>
</dbReference>
<dbReference type="CDD" id="cd09272">
    <property type="entry name" value="RNase_HI_RT_Ty1"/>
    <property type="match status" value="1"/>
</dbReference>
<feature type="compositionally biased region" description="Polar residues" evidence="3">
    <location>
        <begin position="70"/>
        <end position="84"/>
    </location>
</feature>
<dbReference type="InterPro" id="IPR043502">
    <property type="entry name" value="DNA/RNA_pol_sf"/>
</dbReference>
<dbReference type="SUPFAM" id="SSF56672">
    <property type="entry name" value="DNA/RNA polymerases"/>
    <property type="match status" value="1"/>
</dbReference>
<feature type="domain" description="CCHC-type" evidence="4">
    <location>
        <begin position="129"/>
        <end position="144"/>
    </location>
</feature>
<keyword evidence="7" id="KW-1185">Reference proteome</keyword>
<accession>A0AA38U3T0</accession>
<dbReference type="InterPro" id="IPR036397">
    <property type="entry name" value="RNaseH_sf"/>
</dbReference>
<dbReference type="Proteomes" id="UP001172457">
    <property type="component" value="Chromosome 1"/>
</dbReference>
<dbReference type="EMBL" id="JARYMX010000001">
    <property type="protein sequence ID" value="KAJ9565576.1"/>
    <property type="molecule type" value="Genomic_DNA"/>
</dbReference>
<dbReference type="GO" id="GO:0008270">
    <property type="term" value="F:zinc ion binding"/>
    <property type="evidence" value="ECO:0007669"/>
    <property type="project" value="UniProtKB-KW"/>
</dbReference>
<keyword evidence="1" id="KW-0645">Protease</keyword>
<evidence type="ECO:0000256" key="2">
    <source>
        <dbReference type="PROSITE-ProRule" id="PRU00047"/>
    </source>
</evidence>
<dbReference type="GO" id="GO:0003676">
    <property type="term" value="F:nucleic acid binding"/>
    <property type="evidence" value="ECO:0007669"/>
    <property type="project" value="InterPro"/>
</dbReference>
<evidence type="ECO:0000313" key="7">
    <source>
        <dbReference type="Proteomes" id="UP001172457"/>
    </source>
</evidence>
<evidence type="ECO:0000256" key="1">
    <source>
        <dbReference type="ARBA" id="ARBA00022750"/>
    </source>
</evidence>
<dbReference type="PROSITE" id="PS50994">
    <property type="entry name" value="INTEGRASE"/>
    <property type="match status" value="1"/>
</dbReference>
<dbReference type="InterPro" id="IPR036875">
    <property type="entry name" value="Znf_CCHC_sf"/>
</dbReference>
<evidence type="ECO:0000259" key="5">
    <source>
        <dbReference type="PROSITE" id="PS50994"/>
    </source>
</evidence>
<dbReference type="InterPro" id="IPR001878">
    <property type="entry name" value="Znf_CCHC"/>
</dbReference>
<dbReference type="GO" id="GO:0004190">
    <property type="term" value="F:aspartic-type endopeptidase activity"/>
    <property type="evidence" value="ECO:0007669"/>
    <property type="project" value="UniProtKB-KW"/>
</dbReference>
<feature type="domain" description="CCHC-type" evidence="4">
    <location>
        <begin position="1179"/>
        <end position="1196"/>
    </location>
</feature>
<dbReference type="SUPFAM" id="SSF57756">
    <property type="entry name" value="Retrovirus zinc finger-like domains"/>
    <property type="match status" value="1"/>
</dbReference>
<keyword evidence="1" id="KW-0378">Hydrolase</keyword>
<evidence type="ECO:0000256" key="3">
    <source>
        <dbReference type="SAM" id="MobiDB-lite"/>
    </source>
</evidence>
<dbReference type="InterPro" id="IPR001584">
    <property type="entry name" value="Integrase_cat-core"/>
</dbReference>
<reference evidence="6" key="1">
    <citation type="submission" date="2023-03" db="EMBL/GenBank/DDBJ databases">
        <title>Chromosome-scale reference genome and RAD-based genetic map of yellow starthistle (Centaurea solstitialis) reveal putative structural variation and QTLs associated with invader traits.</title>
        <authorList>
            <person name="Reatini B."/>
            <person name="Cang F.A."/>
            <person name="Jiang Q."/>
            <person name="Mckibben M.T.W."/>
            <person name="Barker M.S."/>
            <person name="Rieseberg L.H."/>
            <person name="Dlugosch K.M."/>
        </authorList>
    </citation>
    <scope>NUCLEOTIDE SEQUENCE</scope>
    <source>
        <strain evidence="6">CAN-66</strain>
        <tissue evidence="6">Leaf</tissue>
    </source>
</reference>
<dbReference type="Pfam" id="PF22936">
    <property type="entry name" value="Pol_BBD"/>
    <property type="match status" value="2"/>
</dbReference>
<dbReference type="InterPro" id="IPR025724">
    <property type="entry name" value="GAG-pre-integrase_dom"/>
</dbReference>
<dbReference type="InterPro" id="IPR054722">
    <property type="entry name" value="PolX-like_BBD"/>
</dbReference>
<feature type="compositionally biased region" description="Gly residues" evidence="3">
    <location>
        <begin position="89"/>
        <end position="99"/>
    </location>
</feature>
<evidence type="ECO:0008006" key="8">
    <source>
        <dbReference type="Google" id="ProtNLM"/>
    </source>
</evidence>
<dbReference type="InterPro" id="IPR013103">
    <property type="entry name" value="RVT_2"/>
</dbReference>
<keyword evidence="1" id="KW-0064">Aspartyl protease</keyword>
<dbReference type="Pfam" id="PF07727">
    <property type="entry name" value="RVT_2"/>
    <property type="match status" value="1"/>
</dbReference>
<proteinExistence type="predicted"/>
<dbReference type="PANTHER" id="PTHR11439">
    <property type="entry name" value="GAG-POL-RELATED RETROTRANSPOSON"/>
    <property type="match status" value="1"/>
</dbReference>
<keyword evidence="2" id="KW-0862">Zinc</keyword>
<feature type="compositionally biased region" description="Low complexity" evidence="3">
    <location>
        <begin position="600"/>
        <end position="613"/>
    </location>
</feature>
<dbReference type="SMART" id="SM00343">
    <property type="entry name" value="ZnF_C2HC"/>
    <property type="match status" value="2"/>
</dbReference>
<gene>
    <name evidence="6" type="ORF">OSB04_001542</name>
</gene>
<feature type="region of interest" description="Disordered" evidence="3">
    <location>
        <begin position="69"/>
        <end position="120"/>
    </location>
</feature>
<keyword evidence="2" id="KW-0479">Metal-binding</keyword>
<dbReference type="SUPFAM" id="SSF53098">
    <property type="entry name" value="Ribonuclease H-like"/>
    <property type="match status" value="1"/>
</dbReference>
<protein>
    <recommendedName>
        <fullName evidence="8">Gag-pol polyprotein</fullName>
    </recommendedName>
</protein>
<dbReference type="GO" id="GO:0015074">
    <property type="term" value="P:DNA integration"/>
    <property type="evidence" value="ECO:0007669"/>
    <property type="project" value="InterPro"/>
</dbReference>
<evidence type="ECO:0000313" key="6">
    <source>
        <dbReference type="EMBL" id="KAJ9565576.1"/>
    </source>
</evidence>
<keyword evidence="2" id="KW-0863">Zinc-finger</keyword>
<evidence type="ECO:0000259" key="4">
    <source>
        <dbReference type="PROSITE" id="PS50158"/>
    </source>
</evidence>
<dbReference type="PROSITE" id="PS50158">
    <property type="entry name" value="ZF_CCHC"/>
    <property type="match status" value="2"/>
</dbReference>
<dbReference type="Pfam" id="PF00665">
    <property type="entry name" value="rve"/>
    <property type="match status" value="1"/>
</dbReference>